<reference evidence="7" key="3">
    <citation type="submission" date="2020-09" db="EMBL/GenBank/DDBJ databases">
        <authorList>
            <person name="Sun Q."/>
            <person name="Ohkuma M."/>
        </authorList>
    </citation>
    <scope>NUCLEOTIDE SEQUENCE</scope>
    <source>
        <strain evidence="7">JCM 4834</strain>
    </source>
</reference>
<comment type="cofactor">
    <cofactor evidence="1">
        <name>Mg(2+)</name>
        <dbReference type="ChEBI" id="CHEBI:18420"/>
    </cofactor>
</comment>
<dbReference type="EMBL" id="CP023701">
    <property type="protein sequence ID" value="QEU82266.1"/>
    <property type="molecule type" value="Genomic_DNA"/>
</dbReference>
<sequence>MTVLATPCAPLEPETVPATIETMLYEFLDGQVRAAADLPELALFTDLLRTMIAAGGKRIRPVLCLVGWQAASDLAPPPAVWRVAASLELFHLFALIHDDIMDASPTRRGKPTAHHRLATHHAGRPDADTLGTNAAILLGDLALGWSYELLHTSHPSPTTEHASRAWPLLNALRTETLVGQYLDLLASGPTPTTLPTVSAACRVIRYKTTKYTCERPLHLGAHLAGAGPDVLAALSAYALPLGEAFQLRDDLLGVYGAPERTGKSVMDDFREGKQTVLAATALARATPAQAHTLHAGLGNPYLTCAEAARMRQIITDTGAQATVENLITERYEQALAVLDHAPLRPPAVAFLRTMAAAVATRTS</sequence>
<dbReference type="GO" id="GO:0004659">
    <property type="term" value="F:prenyltransferase activity"/>
    <property type="evidence" value="ECO:0007669"/>
    <property type="project" value="InterPro"/>
</dbReference>
<dbReference type="Gene3D" id="1.10.600.10">
    <property type="entry name" value="Farnesyl Diphosphate Synthase"/>
    <property type="match status" value="1"/>
</dbReference>
<keyword evidence="9" id="KW-1185">Reference proteome</keyword>
<evidence type="ECO:0000256" key="6">
    <source>
        <dbReference type="RuleBase" id="RU004466"/>
    </source>
</evidence>
<dbReference type="PANTHER" id="PTHR12001">
    <property type="entry name" value="GERANYLGERANYL PYROPHOSPHATE SYNTHASE"/>
    <property type="match status" value="1"/>
</dbReference>
<comment type="similarity">
    <text evidence="2 6">Belongs to the FPP/GGPP synthase family.</text>
</comment>
<reference evidence="7" key="1">
    <citation type="journal article" date="2014" name="Int. J. Syst. Evol. Microbiol.">
        <title>Complete genome sequence of Corynebacterium casei LMG S-19264T (=DSM 44701T), isolated from a smear-ripened cheese.</title>
        <authorList>
            <consortium name="US DOE Joint Genome Institute (JGI-PGF)"/>
            <person name="Walter F."/>
            <person name="Albersmeier A."/>
            <person name="Kalinowski J."/>
            <person name="Ruckert C."/>
        </authorList>
    </citation>
    <scope>NUCLEOTIDE SEQUENCE</scope>
    <source>
        <strain evidence="7">JCM 4834</strain>
    </source>
</reference>
<name>A0A5P2USE5_9ACTN</name>
<dbReference type="Proteomes" id="UP000326831">
    <property type="component" value="Chromosome"/>
</dbReference>
<accession>A0A5P2USE5</accession>
<dbReference type="InterPro" id="IPR033749">
    <property type="entry name" value="Polyprenyl_synt_CS"/>
</dbReference>
<reference evidence="8 9" key="2">
    <citation type="submission" date="2017-09" db="EMBL/GenBank/DDBJ databases">
        <authorList>
            <person name="Lee N."/>
            <person name="Cho B.-K."/>
        </authorList>
    </citation>
    <scope>NUCLEOTIDE SEQUENCE [LARGE SCALE GENOMIC DNA]</scope>
    <source>
        <strain evidence="8 9">ATCC 27467</strain>
    </source>
</reference>
<dbReference type="GO" id="GO:0008299">
    <property type="term" value="P:isoprenoid biosynthetic process"/>
    <property type="evidence" value="ECO:0007669"/>
    <property type="project" value="InterPro"/>
</dbReference>
<dbReference type="PROSITE" id="PS00444">
    <property type="entry name" value="POLYPRENYL_SYNTHASE_2"/>
    <property type="match status" value="1"/>
</dbReference>
<dbReference type="Proteomes" id="UP000634660">
    <property type="component" value="Unassembled WGS sequence"/>
</dbReference>
<evidence type="ECO:0000256" key="5">
    <source>
        <dbReference type="ARBA" id="ARBA00022842"/>
    </source>
</evidence>
<evidence type="ECO:0000256" key="1">
    <source>
        <dbReference type="ARBA" id="ARBA00001946"/>
    </source>
</evidence>
<dbReference type="AlphaFoldDB" id="A0A5P2USE5"/>
<dbReference type="GO" id="GO:0046872">
    <property type="term" value="F:metal ion binding"/>
    <property type="evidence" value="ECO:0007669"/>
    <property type="project" value="UniProtKB-KW"/>
</dbReference>
<evidence type="ECO:0000313" key="8">
    <source>
        <dbReference type="EMBL" id="QEU82266.1"/>
    </source>
</evidence>
<dbReference type="OrthoDB" id="4497239at2"/>
<dbReference type="CDD" id="cd00685">
    <property type="entry name" value="Trans_IPPS_HT"/>
    <property type="match status" value="1"/>
</dbReference>
<dbReference type="KEGG" id="ssub:CP968_31915"/>
<evidence type="ECO:0000313" key="7">
    <source>
        <dbReference type="EMBL" id="GGZ99775.1"/>
    </source>
</evidence>
<keyword evidence="5" id="KW-0460">Magnesium</keyword>
<dbReference type="PROSITE" id="PS00723">
    <property type="entry name" value="POLYPRENYL_SYNTHASE_1"/>
    <property type="match status" value="1"/>
</dbReference>
<evidence type="ECO:0000256" key="2">
    <source>
        <dbReference type="ARBA" id="ARBA00006706"/>
    </source>
</evidence>
<evidence type="ECO:0000313" key="9">
    <source>
        <dbReference type="Proteomes" id="UP000326831"/>
    </source>
</evidence>
<dbReference type="SUPFAM" id="SSF48576">
    <property type="entry name" value="Terpenoid synthases"/>
    <property type="match status" value="1"/>
</dbReference>
<protein>
    <submittedName>
        <fullName evidence="7">Geranylgeranyl pyrophosphate synthase</fullName>
    </submittedName>
    <submittedName>
        <fullName evidence="8">Polyprenyl synthetase family protein</fullName>
    </submittedName>
</protein>
<keyword evidence="4" id="KW-0479">Metal-binding</keyword>
<proteinExistence type="inferred from homology"/>
<dbReference type="EMBL" id="BMVX01000055">
    <property type="protein sequence ID" value="GGZ99775.1"/>
    <property type="molecule type" value="Genomic_DNA"/>
</dbReference>
<organism evidence="8 9">
    <name type="scientific">Streptomyces subrutilus</name>
    <dbReference type="NCBI Taxonomy" id="36818"/>
    <lineage>
        <taxon>Bacteria</taxon>
        <taxon>Bacillati</taxon>
        <taxon>Actinomycetota</taxon>
        <taxon>Actinomycetes</taxon>
        <taxon>Kitasatosporales</taxon>
        <taxon>Streptomycetaceae</taxon>
        <taxon>Streptomyces</taxon>
    </lineage>
</organism>
<keyword evidence="3 6" id="KW-0808">Transferase</keyword>
<evidence type="ECO:0000256" key="4">
    <source>
        <dbReference type="ARBA" id="ARBA00022723"/>
    </source>
</evidence>
<dbReference type="PANTHER" id="PTHR12001:SF85">
    <property type="entry name" value="SHORT CHAIN ISOPRENYL DIPHOSPHATE SYNTHASE"/>
    <property type="match status" value="1"/>
</dbReference>
<dbReference type="SFLD" id="SFLDS00005">
    <property type="entry name" value="Isoprenoid_Synthase_Type_I"/>
    <property type="match status" value="1"/>
</dbReference>
<dbReference type="InterPro" id="IPR000092">
    <property type="entry name" value="Polyprenyl_synt"/>
</dbReference>
<evidence type="ECO:0000256" key="3">
    <source>
        <dbReference type="ARBA" id="ARBA00022679"/>
    </source>
</evidence>
<dbReference type="Pfam" id="PF00348">
    <property type="entry name" value="polyprenyl_synt"/>
    <property type="match status" value="1"/>
</dbReference>
<gene>
    <name evidence="8" type="ORF">CP968_31915</name>
    <name evidence="7" type="ORF">GCM10010371_68860</name>
</gene>
<dbReference type="InterPro" id="IPR008949">
    <property type="entry name" value="Isoprenoid_synthase_dom_sf"/>
</dbReference>